<feature type="transmembrane region" description="Helical" evidence="8">
    <location>
        <begin position="230"/>
        <end position="252"/>
    </location>
</feature>
<gene>
    <name evidence="9" type="ORF">H8712_10790</name>
</gene>
<feature type="transmembrane region" description="Helical" evidence="8">
    <location>
        <begin position="140"/>
        <end position="162"/>
    </location>
</feature>
<keyword evidence="10" id="KW-1185">Reference proteome</keyword>
<evidence type="ECO:0000256" key="2">
    <source>
        <dbReference type="ARBA" id="ARBA00005658"/>
    </source>
</evidence>
<dbReference type="Proteomes" id="UP000661649">
    <property type="component" value="Unassembled WGS sequence"/>
</dbReference>
<feature type="transmembrane region" description="Helical" evidence="8">
    <location>
        <begin position="476"/>
        <end position="495"/>
    </location>
</feature>
<comment type="caution">
    <text evidence="9">The sequence shown here is derived from an EMBL/GenBank/DDBJ whole genome shotgun (WGS) entry which is preliminary data.</text>
</comment>
<keyword evidence="5 8" id="KW-0812">Transmembrane</keyword>
<evidence type="ECO:0000256" key="4">
    <source>
        <dbReference type="ARBA" id="ARBA00022475"/>
    </source>
</evidence>
<accession>A0ABR7PCE0</accession>
<evidence type="ECO:0000256" key="6">
    <source>
        <dbReference type="ARBA" id="ARBA00022989"/>
    </source>
</evidence>
<name>A0ABR7PCE0_9FIRM</name>
<comment type="subcellular location">
    <subcellularLocation>
        <location evidence="1">Cell membrane</location>
        <topology evidence="1">Multi-pass membrane protein</topology>
    </subcellularLocation>
</comment>
<feature type="transmembrane region" description="Helical" evidence="8">
    <location>
        <begin position="407"/>
        <end position="431"/>
    </location>
</feature>
<feature type="transmembrane region" description="Helical" evidence="8">
    <location>
        <begin position="319"/>
        <end position="337"/>
    </location>
</feature>
<evidence type="ECO:0000256" key="3">
    <source>
        <dbReference type="ARBA" id="ARBA00022448"/>
    </source>
</evidence>
<evidence type="ECO:0000313" key="10">
    <source>
        <dbReference type="Proteomes" id="UP000661649"/>
    </source>
</evidence>
<dbReference type="InterPro" id="IPR000060">
    <property type="entry name" value="BCCT_transptr"/>
</dbReference>
<keyword evidence="6 8" id="KW-1133">Transmembrane helix</keyword>
<sequence length="510" mass="57265">MKKLFENIEKKIFIPAFLVLIVLTLTIYLFPGQVNGVISILFSFCTHELGWLFMLTCLASFGFMIWLTFSKYGKIKLGNKDEKPQYNNLSWIAMLFTAGVGTSIVILGFLEPIYYVSAPPFDLEPFSNAAYEYAHMYGQFHWGFSAWAFYNPAIVAIAYVMYVRKENSIRLSNACRSVLHKKSDGWLGHIVDILVVFGIVGSISTSLGIGAPVLSDIIREVFGIPAQYDFTVKIIVLIIWVLIFGTSVYLGLDKGIQRLSNINVVLAFIFMGLILLIGPTMQIFKMEVNSIGLYASDFIKMSTYTDPFGEGKFSSEWTVFYWGWWIAFMPMMGMFVGKISRGRTIKNVMWGQLLWGTLGCCCSFMIFGGYSLYLQQSGKVDLATILAEEGNSGAIIAILQTLPMSKIMMLFLCIVCFVYLATTIDSCAYVLAGTTTKRLSYKEDPARWNRILWAVLFCVLSIGLMIIGGLEAVKTISVLTGLPLIAVLIVLMVSVKRMLKEDEEKEEKRK</sequence>
<dbReference type="PANTHER" id="PTHR30047">
    <property type="entry name" value="HIGH-AFFINITY CHOLINE TRANSPORT PROTEIN-RELATED"/>
    <property type="match status" value="1"/>
</dbReference>
<dbReference type="PANTHER" id="PTHR30047:SF7">
    <property type="entry name" value="HIGH-AFFINITY CHOLINE TRANSPORT PROTEIN"/>
    <property type="match status" value="1"/>
</dbReference>
<evidence type="ECO:0000256" key="7">
    <source>
        <dbReference type="ARBA" id="ARBA00023136"/>
    </source>
</evidence>
<feature type="transmembrane region" description="Helical" evidence="8">
    <location>
        <begin position="451"/>
        <end position="470"/>
    </location>
</feature>
<organism evidence="9 10">
    <name type="scientific">Blautia stercoris</name>
    <dbReference type="NCBI Taxonomy" id="871664"/>
    <lineage>
        <taxon>Bacteria</taxon>
        <taxon>Bacillati</taxon>
        <taxon>Bacillota</taxon>
        <taxon>Clostridia</taxon>
        <taxon>Lachnospirales</taxon>
        <taxon>Lachnospiraceae</taxon>
        <taxon>Blautia</taxon>
    </lineage>
</organism>
<evidence type="ECO:0000313" key="9">
    <source>
        <dbReference type="EMBL" id="MBC8629090.1"/>
    </source>
</evidence>
<evidence type="ECO:0000256" key="5">
    <source>
        <dbReference type="ARBA" id="ARBA00022692"/>
    </source>
</evidence>
<feature type="transmembrane region" description="Helical" evidence="8">
    <location>
        <begin position="12"/>
        <end position="30"/>
    </location>
</feature>
<comment type="similarity">
    <text evidence="2">Belongs to the BCCT transporter (TC 2.A.15) family.</text>
</comment>
<dbReference type="Pfam" id="PF02028">
    <property type="entry name" value="BCCT"/>
    <property type="match status" value="1"/>
</dbReference>
<feature type="transmembrane region" description="Helical" evidence="8">
    <location>
        <begin position="50"/>
        <end position="69"/>
    </location>
</feature>
<proteinExistence type="inferred from homology"/>
<dbReference type="EMBL" id="JACRTP010000004">
    <property type="protein sequence ID" value="MBC8629090.1"/>
    <property type="molecule type" value="Genomic_DNA"/>
</dbReference>
<feature type="transmembrane region" description="Helical" evidence="8">
    <location>
        <begin position="186"/>
        <end position="210"/>
    </location>
</feature>
<keyword evidence="3" id="KW-0813">Transport</keyword>
<dbReference type="RefSeq" id="WP_187558832.1">
    <property type="nucleotide sequence ID" value="NZ_JACRTP010000004.1"/>
</dbReference>
<dbReference type="NCBIfam" id="TIGR00842">
    <property type="entry name" value="bcct"/>
    <property type="match status" value="1"/>
</dbReference>
<feature type="transmembrane region" description="Helical" evidence="8">
    <location>
        <begin position="349"/>
        <end position="373"/>
    </location>
</feature>
<protein>
    <submittedName>
        <fullName evidence="9">BCCT family transporter</fullName>
    </submittedName>
</protein>
<evidence type="ECO:0000256" key="1">
    <source>
        <dbReference type="ARBA" id="ARBA00004651"/>
    </source>
</evidence>
<feature type="transmembrane region" description="Helical" evidence="8">
    <location>
        <begin position="89"/>
        <end position="110"/>
    </location>
</feature>
<keyword evidence="4" id="KW-1003">Cell membrane</keyword>
<evidence type="ECO:0000256" key="8">
    <source>
        <dbReference type="SAM" id="Phobius"/>
    </source>
</evidence>
<reference evidence="9 10" key="1">
    <citation type="submission" date="2020-08" db="EMBL/GenBank/DDBJ databases">
        <title>Genome public.</title>
        <authorList>
            <person name="Liu C."/>
            <person name="Sun Q."/>
        </authorList>
    </citation>
    <scope>NUCLEOTIDE SEQUENCE [LARGE SCALE GENOMIC DNA]</scope>
    <source>
        <strain evidence="9 10">3_YM_SP_D4_24.mj</strain>
    </source>
</reference>
<keyword evidence="7 8" id="KW-0472">Membrane</keyword>
<feature type="transmembrane region" description="Helical" evidence="8">
    <location>
        <begin position="264"/>
        <end position="284"/>
    </location>
</feature>